<dbReference type="GO" id="GO:0005925">
    <property type="term" value="C:focal adhesion"/>
    <property type="evidence" value="ECO:0007669"/>
    <property type="project" value="TreeGrafter"/>
</dbReference>
<dbReference type="GO" id="GO:0005096">
    <property type="term" value="F:GTPase activator activity"/>
    <property type="evidence" value="ECO:0007669"/>
    <property type="project" value="TreeGrafter"/>
</dbReference>
<keyword evidence="4" id="KW-0472">Membrane</keyword>
<gene>
    <name evidence="9" type="ORF">PHYPO_G00160150</name>
</gene>
<evidence type="ECO:0000256" key="6">
    <source>
        <dbReference type="ARBA" id="ARBA00023180"/>
    </source>
</evidence>
<evidence type="ECO:0000313" key="9">
    <source>
        <dbReference type="EMBL" id="KAB5522496.1"/>
    </source>
</evidence>
<keyword evidence="6" id="KW-0325">Glycoprotein</keyword>
<protein>
    <recommendedName>
        <fullName evidence="11">Ig-like domain-containing protein</fullName>
    </recommendedName>
</protein>
<evidence type="ECO:0008006" key="11">
    <source>
        <dbReference type="Google" id="ProtNLM"/>
    </source>
</evidence>
<evidence type="ECO:0000313" key="10">
    <source>
        <dbReference type="Proteomes" id="UP000327468"/>
    </source>
</evidence>
<dbReference type="GO" id="GO:0045121">
    <property type="term" value="C:membrane raft"/>
    <property type="evidence" value="ECO:0007669"/>
    <property type="project" value="TreeGrafter"/>
</dbReference>
<dbReference type="GO" id="GO:0009897">
    <property type="term" value="C:external side of plasma membrane"/>
    <property type="evidence" value="ECO:0007669"/>
    <property type="project" value="TreeGrafter"/>
</dbReference>
<keyword evidence="3" id="KW-0732">Signal</keyword>
<evidence type="ECO:0000256" key="8">
    <source>
        <dbReference type="ARBA" id="ARBA00023319"/>
    </source>
</evidence>
<dbReference type="GO" id="GO:0051894">
    <property type="term" value="P:positive regulation of focal adhesion assembly"/>
    <property type="evidence" value="ECO:0007669"/>
    <property type="project" value="TreeGrafter"/>
</dbReference>
<organism evidence="9 10">
    <name type="scientific">Pangasianodon hypophthalmus</name>
    <name type="common">Striped catfish</name>
    <name type="synonym">Helicophagus hypophthalmus</name>
    <dbReference type="NCBI Taxonomy" id="310915"/>
    <lineage>
        <taxon>Eukaryota</taxon>
        <taxon>Metazoa</taxon>
        <taxon>Chordata</taxon>
        <taxon>Craniata</taxon>
        <taxon>Vertebrata</taxon>
        <taxon>Euteleostomi</taxon>
        <taxon>Actinopterygii</taxon>
        <taxon>Neopterygii</taxon>
        <taxon>Teleostei</taxon>
        <taxon>Ostariophysi</taxon>
        <taxon>Siluriformes</taxon>
        <taxon>Pangasiidae</taxon>
        <taxon>Pangasianodon</taxon>
    </lineage>
</organism>
<dbReference type="GO" id="GO:0005178">
    <property type="term" value="F:integrin binding"/>
    <property type="evidence" value="ECO:0007669"/>
    <property type="project" value="InterPro"/>
</dbReference>
<dbReference type="AlphaFoldDB" id="A0A5N5JUT7"/>
<dbReference type="InterPro" id="IPR013783">
    <property type="entry name" value="Ig-like_fold"/>
</dbReference>
<evidence type="ECO:0000256" key="2">
    <source>
        <dbReference type="ARBA" id="ARBA00022475"/>
    </source>
</evidence>
<dbReference type="Gene3D" id="2.60.40.10">
    <property type="entry name" value="Immunoglobulins"/>
    <property type="match status" value="1"/>
</dbReference>
<evidence type="ECO:0000256" key="5">
    <source>
        <dbReference type="ARBA" id="ARBA00023157"/>
    </source>
</evidence>
<proteinExistence type="predicted"/>
<accession>A0A5N5JUT7</accession>
<comment type="caution">
    <text evidence="9">The sequence shown here is derived from an EMBL/GenBank/DDBJ whole genome shotgun (WGS) entry which is preliminary data.</text>
</comment>
<dbReference type="GO" id="GO:0030425">
    <property type="term" value="C:dendrite"/>
    <property type="evidence" value="ECO:0007669"/>
    <property type="project" value="TreeGrafter"/>
</dbReference>
<name>A0A5N5JUT7_PANHP</name>
<dbReference type="Proteomes" id="UP000327468">
    <property type="component" value="Chromosome 27"/>
</dbReference>
<keyword evidence="5" id="KW-1015">Disulfide bond</keyword>
<keyword evidence="7" id="KW-0449">Lipoprotein</keyword>
<dbReference type="PANTHER" id="PTHR19226">
    <property type="entry name" value="THY-1 MEMBRANE GLYCOPROTEIN"/>
    <property type="match status" value="1"/>
</dbReference>
<dbReference type="GO" id="GO:0007229">
    <property type="term" value="P:integrin-mediated signaling pathway"/>
    <property type="evidence" value="ECO:0007669"/>
    <property type="project" value="TreeGrafter"/>
</dbReference>
<dbReference type="GO" id="GO:0043209">
    <property type="term" value="C:myelin sheath"/>
    <property type="evidence" value="ECO:0007669"/>
    <property type="project" value="TreeGrafter"/>
</dbReference>
<keyword evidence="8" id="KW-0393">Immunoglobulin domain</keyword>
<reference evidence="9 10" key="1">
    <citation type="submission" date="2019-06" db="EMBL/GenBank/DDBJ databases">
        <title>A chromosome-scale genome assembly of the striped catfish, Pangasianodon hypophthalmus.</title>
        <authorList>
            <person name="Wen M."/>
            <person name="Zahm M."/>
            <person name="Roques C."/>
            <person name="Cabau C."/>
            <person name="Klopp C."/>
            <person name="Donnadieu C."/>
            <person name="Jouanno E."/>
            <person name="Avarre J.-C."/>
            <person name="Campet M."/>
            <person name="Ha T.T.T."/>
            <person name="Dugue R."/>
            <person name="Lampietro C."/>
            <person name="Louis A."/>
            <person name="Herpin A."/>
            <person name="Echchiki A."/>
            <person name="Berthelot C."/>
            <person name="Parey E."/>
            <person name="Roest-Crollius H."/>
            <person name="Braasch I."/>
            <person name="Postlethwait J."/>
            <person name="Bobe J."/>
            <person name="Montfort J."/>
            <person name="Bouchez O."/>
            <person name="Begum T."/>
            <person name="Schartl M."/>
            <person name="Guiguen Y."/>
        </authorList>
    </citation>
    <scope>NUCLEOTIDE SEQUENCE [LARGE SCALE GENOMIC DNA]</scope>
    <source>
        <strain evidence="9 10">Indonesia</strain>
        <tissue evidence="9">Blood</tissue>
    </source>
</reference>
<evidence type="ECO:0000256" key="3">
    <source>
        <dbReference type="ARBA" id="ARBA00022729"/>
    </source>
</evidence>
<dbReference type="GO" id="GO:0007155">
    <property type="term" value="P:cell adhesion"/>
    <property type="evidence" value="ECO:0007669"/>
    <property type="project" value="InterPro"/>
</dbReference>
<dbReference type="InterPro" id="IPR033292">
    <property type="entry name" value="THY1"/>
</dbReference>
<evidence type="ECO:0000256" key="1">
    <source>
        <dbReference type="ARBA" id="ARBA00004236"/>
    </source>
</evidence>
<keyword evidence="10" id="KW-1185">Reference proteome</keyword>
<evidence type="ECO:0000256" key="7">
    <source>
        <dbReference type="ARBA" id="ARBA00023288"/>
    </source>
</evidence>
<keyword evidence="2" id="KW-1003">Cell membrane</keyword>
<dbReference type="GO" id="GO:0030334">
    <property type="term" value="P:regulation of cell migration"/>
    <property type="evidence" value="ECO:0007669"/>
    <property type="project" value="InterPro"/>
</dbReference>
<comment type="subcellular location">
    <subcellularLocation>
        <location evidence="1">Cell membrane</location>
    </subcellularLocation>
</comment>
<dbReference type="EMBL" id="VFJC01000028">
    <property type="protein sequence ID" value="KAB5522496.1"/>
    <property type="molecule type" value="Genomic_DNA"/>
</dbReference>
<sequence length="199" mass="22281">MLCTVVTEVKLTEEHYKKKKRIRHRQKRNFSSNTFSILHRKKTVSEVKMMYYSILASFYLLGMASSQSIDMLTACVTKEQNLDMTCKFTPASLNVNATCTYEVDKKVVATTDKSINVESTFKNRGKAEISSNTCKLSLTGFADDQPKTYTCTIKQEKSVTKEIIVEKNKLNACSAGNTLKHGGVILLLAFVLPLLSGML</sequence>
<dbReference type="PANTHER" id="PTHR19226:SF2">
    <property type="entry name" value="THY-1 MEMBRANE GLYCOPROTEIN"/>
    <property type="match status" value="1"/>
</dbReference>
<evidence type="ECO:0000256" key="4">
    <source>
        <dbReference type="ARBA" id="ARBA00023136"/>
    </source>
</evidence>